<evidence type="ECO:0000313" key="4">
    <source>
        <dbReference type="Proteomes" id="UP000256621"/>
    </source>
</evidence>
<protein>
    <submittedName>
        <fullName evidence="2">Uncharacterized protein</fullName>
    </submittedName>
</protein>
<name>A0AA44U3L9_CUTAC</name>
<evidence type="ECO:0000313" key="2">
    <source>
        <dbReference type="EMBL" id="PHJ26898.1"/>
    </source>
</evidence>
<reference evidence="1 4" key="2">
    <citation type="submission" date="2018-08" db="EMBL/GenBank/DDBJ databases">
        <title>Genome sequencing of Cutibacterium acnes KCOM 1315.</title>
        <authorList>
            <person name="Kook J.-K."/>
            <person name="Park S.-N."/>
            <person name="Lim Y.K."/>
        </authorList>
    </citation>
    <scope>NUCLEOTIDE SEQUENCE [LARGE SCALE GENOMIC DNA]</scope>
    <source>
        <strain evidence="1 4">KCOM 1315</strain>
    </source>
</reference>
<accession>A0AA44U3L9</accession>
<evidence type="ECO:0000313" key="1">
    <source>
        <dbReference type="EMBL" id="AXM07670.1"/>
    </source>
</evidence>
<organism evidence="2 3">
    <name type="scientific">Cutibacterium acnes</name>
    <name type="common">Propionibacterium acnes</name>
    <dbReference type="NCBI Taxonomy" id="1747"/>
    <lineage>
        <taxon>Bacteria</taxon>
        <taxon>Bacillati</taxon>
        <taxon>Actinomycetota</taxon>
        <taxon>Actinomycetes</taxon>
        <taxon>Propionibacteriales</taxon>
        <taxon>Propionibacteriaceae</taxon>
        <taxon>Cutibacterium</taxon>
    </lineage>
</organism>
<sequence length="61" mass="6977">MLAAAISFKASFRTGLSHGEILTSDFLLRNLNDCFPITGWMLDIITVHPKKEILDYPQNRR</sequence>
<gene>
    <name evidence="2" type="ORF">APS60_08765</name>
    <name evidence="1" type="ORF">DXN06_11530</name>
</gene>
<reference evidence="2 3" key="1">
    <citation type="submission" date="2017-02" db="EMBL/GenBank/DDBJ databases">
        <title>Prevalence of linear plasmids in Propionibacterium acnes isolates obtained from cancerous prostatic tissue.</title>
        <authorList>
            <person name="Davidsson S."/>
            <person name="Bruggemann H."/>
        </authorList>
    </citation>
    <scope>NUCLEOTIDE SEQUENCE [LARGE SCALE GENOMIC DNA]</scope>
    <source>
        <strain evidence="2 3">09-9</strain>
    </source>
</reference>
<proteinExistence type="predicted"/>
<dbReference type="AlphaFoldDB" id="A0AA44U3L9"/>
<dbReference type="EMBL" id="CP031442">
    <property type="protein sequence ID" value="AXM07670.1"/>
    <property type="molecule type" value="Genomic_DNA"/>
</dbReference>
<dbReference type="Proteomes" id="UP000256621">
    <property type="component" value="Chromosome"/>
</dbReference>
<dbReference type="EMBL" id="LKVB01000008">
    <property type="protein sequence ID" value="PHJ26898.1"/>
    <property type="molecule type" value="Genomic_DNA"/>
</dbReference>
<dbReference type="Proteomes" id="UP000223982">
    <property type="component" value="Unassembled WGS sequence"/>
</dbReference>
<evidence type="ECO:0000313" key="3">
    <source>
        <dbReference type="Proteomes" id="UP000223982"/>
    </source>
</evidence>